<dbReference type="Proteomes" id="UP001172083">
    <property type="component" value="Unassembled WGS sequence"/>
</dbReference>
<dbReference type="Gene3D" id="3.40.390.10">
    <property type="entry name" value="Collagenase (Catalytic Domain)"/>
    <property type="match status" value="1"/>
</dbReference>
<keyword evidence="4" id="KW-0482">Metalloprotease</keyword>
<evidence type="ECO:0000313" key="5">
    <source>
        <dbReference type="Proteomes" id="UP001172083"/>
    </source>
</evidence>
<dbReference type="PANTHER" id="PTHR38478:SF1">
    <property type="entry name" value="ZINC DEPENDENT METALLOPROTEASE DOMAIN LIPOPROTEIN"/>
    <property type="match status" value="1"/>
</dbReference>
<dbReference type="Pfam" id="PF17162">
    <property type="entry name" value="DUF5118"/>
    <property type="match status" value="1"/>
</dbReference>
<evidence type="ECO:0000313" key="4">
    <source>
        <dbReference type="EMBL" id="MDN5210936.1"/>
    </source>
</evidence>
<proteinExistence type="predicted"/>
<dbReference type="Pfam" id="PF17148">
    <property type="entry name" value="DUF5117"/>
    <property type="match status" value="1"/>
</dbReference>
<dbReference type="InterPro" id="IPR033413">
    <property type="entry name" value="DUF5117"/>
</dbReference>
<dbReference type="InterPro" id="IPR032534">
    <property type="entry name" value="EcxA_zinc-bd"/>
</dbReference>
<evidence type="ECO:0000259" key="1">
    <source>
        <dbReference type="Pfam" id="PF16313"/>
    </source>
</evidence>
<dbReference type="GO" id="GO:0008237">
    <property type="term" value="F:metallopeptidase activity"/>
    <property type="evidence" value="ECO:0007669"/>
    <property type="project" value="UniProtKB-KW"/>
</dbReference>
<feature type="domain" description="EcxA zinc-binding" evidence="1">
    <location>
        <begin position="405"/>
        <end position="712"/>
    </location>
</feature>
<keyword evidence="4" id="KW-0378">Hydrolase</keyword>
<reference evidence="4" key="1">
    <citation type="submission" date="2023-06" db="EMBL/GenBank/DDBJ databases">
        <title>Genomic of Agaribacillus aureum.</title>
        <authorList>
            <person name="Wang G."/>
        </authorList>
    </citation>
    <scope>NUCLEOTIDE SEQUENCE</scope>
    <source>
        <strain evidence="4">BMA12</strain>
    </source>
</reference>
<dbReference type="PANTHER" id="PTHR38478">
    <property type="entry name" value="PEPTIDASE M1A AND M12B"/>
    <property type="match status" value="1"/>
</dbReference>
<keyword evidence="5" id="KW-1185">Reference proteome</keyword>
<comment type="caution">
    <text evidence="4">The sequence shown here is derived from an EMBL/GenBank/DDBJ whole genome shotgun (WGS) entry which is preliminary data.</text>
</comment>
<name>A0ABT8L390_9BACT</name>
<dbReference type="RefSeq" id="WP_346756273.1">
    <property type="nucleotide sequence ID" value="NZ_JAUJEB010000001.1"/>
</dbReference>
<dbReference type="Pfam" id="PF16313">
    <property type="entry name" value="DUF4953"/>
    <property type="match status" value="1"/>
</dbReference>
<dbReference type="InterPro" id="IPR033428">
    <property type="entry name" value="DUF5118"/>
</dbReference>
<dbReference type="SUPFAM" id="SSF55486">
    <property type="entry name" value="Metalloproteases ('zincins'), catalytic domain"/>
    <property type="match status" value="1"/>
</dbReference>
<sequence length="825" mass="92459">MKKSLLIFLLLLSLPVLLTAQRKKSIAPGPIAEKVEGMTKYEGYFNFYWDEKNGKIWLEVDKLDYEFLYVNALSAGVGSNDIGLDRGQLGNTRIVKFFKSGSKLLLIQPNYDYRAISDNPDEITSVQEAFAQSVLWGFKIEVIEEDKFLVDATAFLMRDAHDVVGTLKATNQGNYKTDDSKSAIYIPRTKNFPKNSEFEALLTFSGSADGTYVNQVVPTPNNITVRQHHSFIELPDNGYQPREFLPGAGYLGISYMDYATPINENIVKRFISRHRLKKKDPEAKVSEAIEPIVYYLDRGAPEPVKSALIEGASWWNQAFEAIGYKNAFQVKVLPAGVDPLDVRYNVIQWVHRSTRGWSYGSSVRDPRTGEIIKGHVSLGSLRVRQDFLIAQGLLTPYETGKPVSKAMEELALARLRQLSAHEVGHTLGLAHNFAASANERSSVMDYPHPYITLDDEGNVDLSNAYDDKIGAWDKVVIAYGYQDFSKKSDEKSLLADILNKAHSDGIMFISDQDARPQGGAHPYAHLWDNGKSAADELNRIMNIRKMVLEKFSASNIKPQEPMATLEEVLVPVYLLHRYQIEATVKLIGGLNYTYALRNDGQKTTEMIPAIEQRKAIYAILNTLRPEALAISENIISQIPPRPLGYRRTRETFSANTGPTFDPLSAAESVADLVLKLLLHPQRAARMIEFNNRNSNLPGFSELLDDIIGRTLESTTVDGMHGEIQRMVNKLMIRRLIRLATNRGATAQTRALCYLKLDELNDWLGQEIRKKSTTNHLAFLKHSKAIIDEYMRHFDHLKPVKAADIPAGSPIGASGMPGSAEILCDF</sequence>
<dbReference type="InterPro" id="IPR024079">
    <property type="entry name" value="MetalloPept_cat_dom_sf"/>
</dbReference>
<evidence type="ECO:0000259" key="2">
    <source>
        <dbReference type="Pfam" id="PF17148"/>
    </source>
</evidence>
<feature type="domain" description="DUF5117" evidence="2">
    <location>
        <begin position="87"/>
        <end position="279"/>
    </location>
</feature>
<dbReference type="EMBL" id="JAUJEB010000001">
    <property type="protein sequence ID" value="MDN5210936.1"/>
    <property type="molecule type" value="Genomic_DNA"/>
</dbReference>
<keyword evidence="4" id="KW-0645">Protease</keyword>
<organism evidence="4 5">
    <name type="scientific">Agaribacillus aureus</name>
    <dbReference type="NCBI Taxonomy" id="3051825"/>
    <lineage>
        <taxon>Bacteria</taxon>
        <taxon>Pseudomonadati</taxon>
        <taxon>Bacteroidota</taxon>
        <taxon>Cytophagia</taxon>
        <taxon>Cytophagales</taxon>
        <taxon>Splendidivirgaceae</taxon>
        <taxon>Agaribacillus</taxon>
    </lineage>
</organism>
<dbReference type="InterPro" id="IPR034032">
    <property type="entry name" value="Zn_MMP-like_bac"/>
</dbReference>
<protein>
    <submittedName>
        <fullName evidence="4">Zinc-dependent metalloprotease</fullName>
    </submittedName>
</protein>
<feature type="domain" description="DUF5118" evidence="3">
    <location>
        <begin position="30"/>
        <end position="76"/>
    </location>
</feature>
<gene>
    <name evidence="4" type="ORF">QQ020_02715</name>
</gene>
<dbReference type="CDD" id="cd04276">
    <property type="entry name" value="ZnMc_MMP_like_2"/>
    <property type="match status" value="1"/>
</dbReference>
<accession>A0ABT8L390</accession>
<evidence type="ECO:0000259" key="3">
    <source>
        <dbReference type="Pfam" id="PF17162"/>
    </source>
</evidence>